<organism evidence="2 3">
    <name type="scientific">Paenibacillus odorifer</name>
    <dbReference type="NCBI Taxonomy" id="189426"/>
    <lineage>
        <taxon>Bacteria</taxon>
        <taxon>Bacillati</taxon>
        <taxon>Bacillota</taxon>
        <taxon>Bacilli</taxon>
        <taxon>Bacillales</taxon>
        <taxon>Paenibacillaceae</taxon>
        <taxon>Paenibacillus</taxon>
    </lineage>
</organism>
<sequence length="312" mass="34969">MRVLVFGAGVLGSYLAHVLVRGGNDVTMLARGKRAEQLTKDGLVLRHYFQIKNTVDTVKVISTLRSDDLYDLIFVVMKYNDFPSVLPILAENQSLNIILVGNNGDALGMQKDLQEMSNVRKNILFGFQLSAGIRETSGRVIKIHAGGQMVLGSLDGEIPIKHLLEKAFENAKYKLTYHEDMDAWLKSHIVPIVALNSLSYLHDGDLKKVSKDKKLLKQAILVMDEGFQIMEQLSYTVTPAGQVNFVRKHKQAVYYGLTIIHKLPFMKLVDGSFSEIAALFNSFDILKQQANIATPNWDQLKKQAFSKFNANV</sequence>
<dbReference type="RefSeq" id="WP_036689379.1">
    <property type="nucleotide sequence ID" value="NZ_MKQL01000008.1"/>
</dbReference>
<evidence type="ECO:0000259" key="1">
    <source>
        <dbReference type="Pfam" id="PF02558"/>
    </source>
</evidence>
<gene>
    <name evidence="2" type="ORF">BJP51_13005</name>
</gene>
<reference evidence="2 3" key="1">
    <citation type="submission" date="2016-10" db="EMBL/GenBank/DDBJ databases">
        <title>Paenibacillus species isolates.</title>
        <authorList>
            <person name="Beno S.M."/>
        </authorList>
    </citation>
    <scope>NUCLEOTIDE SEQUENCE [LARGE SCALE GENOMIC DNA]</scope>
    <source>
        <strain evidence="2 3">FSL H7-0604</strain>
    </source>
</reference>
<evidence type="ECO:0000313" key="2">
    <source>
        <dbReference type="EMBL" id="OMD33268.1"/>
    </source>
</evidence>
<feature type="domain" description="Ketopantoate reductase N-terminal" evidence="1">
    <location>
        <begin position="3"/>
        <end position="155"/>
    </location>
</feature>
<dbReference type="Gene3D" id="3.40.50.720">
    <property type="entry name" value="NAD(P)-binding Rossmann-like Domain"/>
    <property type="match status" value="1"/>
</dbReference>
<protein>
    <submittedName>
        <fullName evidence="2">2-dehydropantoate 2-reductase</fullName>
    </submittedName>
</protein>
<evidence type="ECO:0000313" key="3">
    <source>
        <dbReference type="Proteomes" id="UP000187465"/>
    </source>
</evidence>
<dbReference type="InterPro" id="IPR036291">
    <property type="entry name" value="NAD(P)-bd_dom_sf"/>
</dbReference>
<accession>A0A1R0XDX4</accession>
<name>A0A1R0XDX4_9BACL</name>
<dbReference type="InterPro" id="IPR013332">
    <property type="entry name" value="KPR_N"/>
</dbReference>
<dbReference type="EMBL" id="MKQP01000014">
    <property type="protein sequence ID" value="OMD33268.1"/>
    <property type="molecule type" value="Genomic_DNA"/>
</dbReference>
<dbReference type="Pfam" id="PF02558">
    <property type="entry name" value="ApbA"/>
    <property type="match status" value="1"/>
</dbReference>
<comment type="caution">
    <text evidence="2">The sequence shown here is derived from an EMBL/GenBank/DDBJ whole genome shotgun (WGS) entry which is preliminary data.</text>
</comment>
<dbReference type="SUPFAM" id="SSF51735">
    <property type="entry name" value="NAD(P)-binding Rossmann-fold domains"/>
    <property type="match status" value="1"/>
</dbReference>
<dbReference type="AlphaFoldDB" id="A0A1R0XDX4"/>
<proteinExistence type="predicted"/>
<dbReference type="Proteomes" id="UP000187465">
    <property type="component" value="Unassembled WGS sequence"/>
</dbReference>